<evidence type="ECO:0000256" key="5">
    <source>
        <dbReference type="ARBA" id="ARBA00022475"/>
    </source>
</evidence>
<evidence type="ECO:0000256" key="4">
    <source>
        <dbReference type="ARBA" id="ARBA00006565"/>
    </source>
</evidence>
<evidence type="ECO:0000256" key="3">
    <source>
        <dbReference type="ARBA" id="ARBA00004651"/>
    </source>
</evidence>
<evidence type="ECO:0000256" key="12">
    <source>
        <dbReference type="ARBA" id="ARBA00023329"/>
    </source>
</evidence>
<evidence type="ECO:0000256" key="8">
    <source>
        <dbReference type="ARBA" id="ARBA00022989"/>
    </source>
</evidence>
<accession>A0A8M1KIZ3</accession>
<evidence type="ECO:0000256" key="14">
    <source>
        <dbReference type="SAM" id="Phobius"/>
    </source>
</evidence>
<evidence type="ECO:0000256" key="6">
    <source>
        <dbReference type="ARBA" id="ARBA00022692"/>
    </source>
</evidence>
<feature type="transmembrane region" description="Helical" evidence="14">
    <location>
        <begin position="153"/>
        <end position="170"/>
    </location>
</feature>
<dbReference type="GO" id="GO:0010008">
    <property type="term" value="C:endosome membrane"/>
    <property type="evidence" value="ECO:0007669"/>
    <property type="project" value="UniProtKB-SubCell"/>
</dbReference>
<evidence type="ECO:0000256" key="7">
    <source>
        <dbReference type="ARBA" id="ARBA00022753"/>
    </source>
</evidence>
<dbReference type="Pfam" id="PF10277">
    <property type="entry name" value="Frag1"/>
    <property type="match status" value="1"/>
</dbReference>
<evidence type="ECO:0000313" key="19">
    <source>
        <dbReference type="RefSeq" id="XP_042562522.1"/>
    </source>
</evidence>
<dbReference type="GO" id="GO:0006914">
    <property type="term" value="P:autophagy"/>
    <property type="evidence" value="ECO:0007669"/>
    <property type="project" value="UniProtKB-KW"/>
</dbReference>
<keyword evidence="8 14" id="KW-1133">Transmembrane helix</keyword>
<reference evidence="17 18" key="1">
    <citation type="submission" date="2025-04" db="UniProtKB">
        <authorList>
            <consortium name="RefSeq"/>
        </authorList>
    </citation>
    <scope>IDENTIFICATION</scope>
</reference>
<evidence type="ECO:0000256" key="10">
    <source>
        <dbReference type="ARBA" id="ARBA00023136"/>
    </source>
</evidence>
<evidence type="ECO:0000259" key="15">
    <source>
        <dbReference type="Pfam" id="PF10277"/>
    </source>
</evidence>
<dbReference type="Proteomes" id="UP000515152">
    <property type="component" value="Unplaced"/>
</dbReference>
<dbReference type="RefSeq" id="XP_042562522.1">
    <property type="nucleotide sequence ID" value="XM_042706588.1"/>
</dbReference>
<name>A0A8M1KIZ3_CLUHA</name>
<comment type="subcellular location">
    <subcellularLocation>
        <location evidence="3">Cell membrane</location>
        <topology evidence="3">Multi-pass membrane protein</topology>
    </subcellularLocation>
    <subcellularLocation>
        <location evidence="2">Cytoplasmic vesicle</location>
        <location evidence="2">Autophagosome membrane</location>
        <topology evidence="2">Multi-pass membrane protein</topology>
    </subcellularLocation>
    <subcellularLocation>
        <location evidence="1">Endosome membrane</location>
        <topology evidence="1">Multi-pass membrane protein</topology>
    </subcellularLocation>
</comment>
<sequence>MWAWALLPVLLAAGGIVGIWTVYAISVSNNSVNVTAKFPFISECAAYQPESAVFCLFCNVWASLIIWVVVIRYQQVRDLGDQCRRANLAALVLGFIAASGVSILGSFPLKASVVIHLFGAYLAFFVGLAYFWVQLWLTYKAGPSQDRHWVGPWRVALCSLCTLFLIGMFILKPAGFRSQAAISEWAMIMVFFILFGSFAVEFRHVDRFQVTVQKQDGAMGSNDVSTKRSLVVYQS</sequence>
<keyword evidence="16" id="KW-1185">Reference proteome</keyword>
<dbReference type="GO" id="GO:0005886">
    <property type="term" value="C:plasma membrane"/>
    <property type="evidence" value="ECO:0007669"/>
    <property type="project" value="UniProtKB-SubCell"/>
</dbReference>
<dbReference type="RefSeq" id="XP_042562520.1">
    <property type="nucleotide sequence ID" value="XM_042706586.1"/>
</dbReference>
<keyword evidence="6 14" id="KW-0812">Transmembrane</keyword>
<dbReference type="InterPro" id="IPR019402">
    <property type="entry name" value="CWH43_N"/>
</dbReference>
<feature type="transmembrane region" description="Helical" evidence="14">
    <location>
        <begin position="86"/>
        <end position="107"/>
    </location>
</feature>
<keyword evidence="7" id="KW-0967">Endosome</keyword>
<evidence type="ECO:0000313" key="17">
    <source>
        <dbReference type="RefSeq" id="XP_042562520.1"/>
    </source>
</evidence>
<comment type="similarity">
    <text evidence="4">Belongs to the DRAM/TMEM150 family.</text>
</comment>
<proteinExistence type="inferred from homology"/>
<keyword evidence="9" id="KW-0072">Autophagy</keyword>
<dbReference type="GO" id="GO:0000421">
    <property type="term" value="C:autophagosome membrane"/>
    <property type="evidence" value="ECO:0007669"/>
    <property type="project" value="UniProtKB-SubCell"/>
</dbReference>
<feature type="transmembrane region" description="Helical" evidence="14">
    <location>
        <begin position="182"/>
        <end position="200"/>
    </location>
</feature>
<keyword evidence="5" id="KW-1003">Cell membrane</keyword>
<protein>
    <submittedName>
        <fullName evidence="17 18">Modulator of macroautophagy TMEM150B-like</fullName>
    </submittedName>
</protein>
<evidence type="ECO:0000256" key="11">
    <source>
        <dbReference type="ARBA" id="ARBA00023180"/>
    </source>
</evidence>
<organism evidence="16 17">
    <name type="scientific">Clupea harengus</name>
    <name type="common">Atlantic herring</name>
    <dbReference type="NCBI Taxonomy" id="7950"/>
    <lineage>
        <taxon>Eukaryota</taxon>
        <taxon>Metazoa</taxon>
        <taxon>Chordata</taxon>
        <taxon>Craniata</taxon>
        <taxon>Vertebrata</taxon>
        <taxon>Euteleostomi</taxon>
        <taxon>Actinopterygii</taxon>
        <taxon>Neopterygii</taxon>
        <taxon>Teleostei</taxon>
        <taxon>Clupei</taxon>
        <taxon>Clupeiformes</taxon>
        <taxon>Clupeoidei</taxon>
        <taxon>Clupeidae</taxon>
        <taxon>Clupea</taxon>
    </lineage>
</organism>
<keyword evidence="10 14" id="KW-0472">Membrane</keyword>
<evidence type="ECO:0000256" key="1">
    <source>
        <dbReference type="ARBA" id="ARBA00004337"/>
    </source>
</evidence>
<dbReference type="RefSeq" id="XP_042562521.1">
    <property type="nucleotide sequence ID" value="XM_042706587.1"/>
</dbReference>
<dbReference type="AlphaFoldDB" id="A0A8M1KIZ3"/>
<dbReference type="GeneID" id="122131873"/>
<dbReference type="InterPro" id="IPR050911">
    <property type="entry name" value="DRAM/TMEM150_Autophagy_Mod"/>
</dbReference>
<evidence type="ECO:0000256" key="9">
    <source>
        <dbReference type="ARBA" id="ARBA00023006"/>
    </source>
</evidence>
<dbReference type="KEGG" id="char:122131873"/>
<evidence type="ECO:0000313" key="16">
    <source>
        <dbReference type="Proteomes" id="UP000515152"/>
    </source>
</evidence>
<keyword evidence="11" id="KW-0325">Glycoprotein</keyword>
<comment type="function">
    <text evidence="13">Modulator of macroautophagy that causes accumulation of autophagosomes under basal conditions and enhances autophagic flux. Represses cell death and promotes long-term clonogenic survival of cells grown in the absence of glucose in a macroautophagy-independent manner. May have some role in extracellular matrix engulfment or growth factor receptor recycling, both of which can modulate cell survival.</text>
</comment>
<evidence type="ECO:0000256" key="13">
    <source>
        <dbReference type="ARBA" id="ARBA00045144"/>
    </source>
</evidence>
<dbReference type="PANTHER" id="PTHR21324:SF3">
    <property type="entry name" value="MODULATOR OF MACROAUTOPHAGY TMEM150B"/>
    <property type="match status" value="1"/>
</dbReference>
<feature type="domain" description="CWH43-like N-terminal" evidence="15">
    <location>
        <begin position="4"/>
        <end position="204"/>
    </location>
</feature>
<dbReference type="OrthoDB" id="191706at2759"/>
<feature type="transmembrane region" description="Helical" evidence="14">
    <location>
        <begin position="51"/>
        <end position="74"/>
    </location>
</feature>
<evidence type="ECO:0000313" key="18">
    <source>
        <dbReference type="RefSeq" id="XP_042562521.1"/>
    </source>
</evidence>
<evidence type="ECO:0000256" key="2">
    <source>
        <dbReference type="ARBA" id="ARBA00004542"/>
    </source>
</evidence>
<dbReference type="PANTHER" id="PTHR21324">
    <property type="entry name" value="FASTING-INDUCIBLE INTEGRAL MEMBRANE PROTEIN TM6P1-RELATED"/>
    <property type="match status" value="1"/>
</dbReference>
<feature type="transmembrane region" description="Helical" evidence="14">
    <location>
        <begin position="113"/>
        <end position="133"/>
    </location>
</feature>
<dbReference type="GeneTree" id="ENSGT01030000234578"/>
<gene>
    <name evidence="17 18 19" type="primary">LOC122131873</name>
</gene>
<keyword evidence="12" id="KW-0968">Cytoplasmic vesicle</keyword>